<evidence type="ECO:0000313" key="5">
    <source>
        <dbReference type="Proteomes" id="UP001428341"/>
    </source>
</evidence>
<sequence length="466" mass="52884">METQQEPCKLPRNRRRVILFPLPFQGHINPMLQLGSILYSEGFSITIVHTTLNSPNSCNYPHFEFCSFSDDGFSETYQPTKVADDIPALLLSLNAKCVVPFRDCLANKLMSNSQESKDSFACLITDAAWFIAHSVANDFRLPTIVLLTDSIAASLSYAAFPILREKGYLPIQDFQLEAPVIEFPPLRVKDIPLLKTQDSNNADKFLSIRDNQIMASSGIIWNSFEDLEQVELTTVHQQYYLSIPVFPIGPFHKYFPAYSSSLLSQDQSSISWLDRQAPRSVIYVSFGSITAINEIEFLEIAWGLANSRVPFLWVVRPGLARGAEWLEPLPKGFLEMVDGRGYIVKWAPQQQVLAHPAVGCFWTHSGWNSTMESICEGIPMICQPYFADQMVNSRYVSHVWRVGLHLEGKLEREEIERAIRRVMVEADGQEMRERAMYLKEKVDICLQRGGSSYQSLGRLTDHILSL</sequence>
<comment type="similarity">
    <text evidence="1">Belongs to the UDP-glycosyltransferase family.</text>
</comment>
<dbReference type="FunFam" id="3.40.50.2000:FF:000060">
    <property type="entry name" value="Glycosyltransferase"/>
    <property type="match status" value="1"/>
</dbReference>
<dbReference type="InterPro" id="IPR002213">
    <property type="entry name" value="UDP_glucos_trans"/>
</dbReference>
<evidence type="ECO:0000256" key="1">
    <source>
        <dbReference type="ARBA" id="ARBA00009995"/>
    </source>
</evidence>
<organism evidence="4 5">
    <name type="scientific">Citrus x changshan-huyou</name>
    <dbReference type="NCBI Taxonomy" id="2935761"/>
    <lineage>
        <taxon>Eukaryota</taxon>
        <taxon>Viridiplantae</taxon>
        <taxon>Streptophyta</taxon>
        <taxon>Embryophyta</taxon>
        <taxon>Tracheophyta</taxon>
        <taxon>Spermatophyta</taxon>
        <taxon>Magnoliopsida</taxon>
        <taxon>eudicotyledons</taxon>
        <taxon>Gunneridae</taxon>
        <taxon>Pentapetalae</taxon>
        <taxon>rosids</taxon>
        <taxon>malvids</taxon>
        <taxon>Sapindales</taxon>
        <taxon>Rutaceae</taxon>
        <taxon>Aurantioideae</taxon>
        <taxon>Citrus</taxon>
    </lineage>
</organism>
<proteinExistence type="inferred from homology"/>
<gene>
    <name evidence="4" type="ORF">WN944_007242</name>
</gene>
<name>A0AAP0MKM5_9ROSI</name>
<dbReference type="EMBL" id="JBCGBO010000003">
    <property type="protein sequence ID" value="KAK9215238.1"/>
    <property type="molecule type" value="Genomic_DNA"/>
</dbReference>
<evidence type="ECO:0000256" key="2">
    <source>
        <dbReference type="ARBA" id="ARBA00022676"/>
    </source>
</evidence>
<accession>A0AAP0MKM5</accession>
<protein>
    <submittedName>
        <fullName evidence="4">Uncharacterized protein</fullName>
    </submittedName>
</protein>
<evidence type="ECO:0000313" key="4">
    <source>
        <dbReference type="EMBL" id="KAK9215238.1"/>
    </source>
</evidence>
<dbReference type="Proteomes" id="UP001428341">
    <property type="component" value="Unassembled WGS sequence"/>
</dbReference>
<dbReference type="Gene3D" id="3.40.50.2000">
    <property type="entry name" value="Glycogen Phosphorylase B"/>
    <property type="match status" value="2"/>
</dbReference>
<dbReference type="GO" id="GO:0080044">
    <property type="term" value="F:quercetin 7-O-glucosyltransferase activity"/>
    <property type="evidence" value="ECO:0007669"/>
    <property type="project" value="TreeGrafter"/>
</dbReference>
<keyword evidence="2" id="KW-0328">Glycosyltransferase</keyword>
<dbReference type="FunFam" id="3.40.50.2000:FF:000120">
    <property type="entry name" value="UDP-glycosyltransferase 76C1"/>
    <property type="match status" value="1"/>
</dbReference>
<dbReference type="PANTHER" id="PTHR11926:SF1464">
    <property type="entry name" value="UDP-GLYCOSYLTRANSFERASE 76B1-LIKE"/>
    <property type="match status" value="1"/>
</dbReference>
<comment type="caution">
    <text evidence="4">The sequence shown here is derived from an EMBL/GenBank/DDBJ whole genome shotgun (WGS) entry which is preliminary data.</text>
</comment>
<keyword evidence="5" id="KW-1185">Reference proteome</keyword>
<dbReference type="SUPFAM" id="SSF53756">
    <property type="entry name" value="UDP-Glycosyltransferase/glycogen phosphorylase"/>
    <property type="match status" value="1"/>
</dbReference>
<dbReference type="GO" id="GO:0080043">
    <property type="term" value="F:quercetin 3-O-glucosyltransferase activity"/>
    <property type="evidence" value="ECO:0007669"/>
    <property type="project" value="TreeGrafter"/>
</dbReference>
<dbReference type="CDD" id="cd03784">
    <property type="entry name" value="GT1_Gtf-like"/>
    <property type="match status" value="1"/>
</dbReference>
<reference evidence="4 5" key="1">
    <citation type="submission" date="2024-05" db="EMBL/GenBank/DDBJ databases">
        <title>Haplotype-resolved chromosome-level genome assembly of Huyou (Citrus changshanensis).</title>
        <authorList>
            <person name="Miao C."/>
            <person name="Chen W."/>
            <person name="Wu Y."/>
            <person name="Wang L."/>
            <person name="Zhao S."/>
            <person name="Grierson D."/>
            <person name="Xu C."/>
            <person name="Chen K."/>
        </authorList>
    </citation>
    <scope>NUCLEOTIDE SEQUENCE [LARGE SCALE GENOMIC DNA]</scope>
    <source>
        <strain evidence="4">01-14</strain>
        <tissue evidence="4">Leaf</tissue>
    </source>
</reference>
<dbReference type="PANTHER" id="PTHR11926">
    <property type="entry name" value="GLUCOSYL/GLUCURONOSYL TRANSFERASES"/>
    <property type="match status" value="1"/>
</dbReference>
<keyword evidence="3" id="KW-0808">Transferase</keyword>
<dbReference type="Pfam" id="PF00201">
    <property type="entry name" value="UDPGT"/>
    <property type="match status" value="1"/>
</dbReference>
<evidence type="ECO:0000256" key="3">
    <source>
        <dbReference type="ARBA" id="ARBA00022679"/>
    </source>
</evidence>
<dbReference type="AlphaFoldDB" id="A0AAP0MKM5"/>
<dbReference type="GO" id="GO:0009863">
    <property type="term" value="P:salicylic acid mediated signaling pathway"/>
    <property type="evidence" value="ECO:0007669"/>
    <property type="project" value="TreeGrafter"/>
</dbReference>